<evidence type="ECO:0000313" key="1">
    <source>
        <dbReference type="EMBL" id="KAJ2764468.1"/>
    </source>
</evidence>
<organism evidence="1 2">
    <name type="scientific">Coemansia nantahalensis</name>
    <dbReference type="NCBI Taxonomy" id="2789366"/>
    <lineage>
        <taxon>Eukaryota</taxon>
        <taxon>Fungi</taxon>
        <taxon>Fungi incertae sedis</taxon>
        <taxon>Zoopagomycota</taxon>
        <taxon>Kickxellomycotina</taxon>
        <taxon>Kickxellomycetes</taxon>
        <taxon>Kickxellales</taxon>
        <taxon>Kickxellaceae</taxon>
        <taxon>Coemansia</taxon>
    </lineage>
</organism>
<protein>
    <submittedName>
        <fullName evidence="1">Tuberous sclerosis 2-like protein</fullName>
    </submittedName>
</protein>
<dbReference type="EMBL" id="JANBUJ010002338">
    <property type="protein sequence ID" value="KAJ2764468.1"/>
    <property type="molecule type" value="Genomic_DNA"/>
</dbReference>
<name>A0ACC1JNY1_9FUNG</name>
<sequence length="157" mass="16744">YNSHKGGEGRAHDESAADGNQPASQLYKVMTQIDPSVPFVGQAAEPKVLTLTALPAFVRSLAIHAVTLSHVYTTCKVNGASADYVSLWHTRLQIIKRIRATAQRDADSKRMAAPPAECPNVADFGKPVSDPSLATTAREALGFLIHDLDGFCSGEVA</sequence>
<keyword evidence="2" id="KW-1185">Reference proteome</keyword>
<gene>
    <name evidence="1" type="primary">TSC2_2</name>
    <name evidence="1" type="ORF">IWQ57_005155</name>
</gene>
<feature type="non-terminal residue" evidence="1">
    <location>
        <position position="1"/>
    </location>
</feature>
<reference evidence="1" key="1">
    <citation type="submission" date="2022-07" db="EMBL/GenBank/DDBJ databases">
        <title>Phylogenomic reconstructions and comparative analyses of Kickxellomycotina fungi.</title>
        <authorList>
            <person name="Reynolds N.K."/>
            <person name="Stajich J.E."/>
            <person name="Barry K."/>
            <person name="Grigoriev I.V."/>
            <person name="Crous P."/>
            <person name="Smith M.E."/>
        </authorList>
    </citation>
    <scope>NUCLEOTIDE SEQUENCE</scope>
    <source>
        <strain evidence="1">CBS 109366</strain>
    </source>
</reference>
<dbReference type="Proteomes" id="UP001140234">
    <property type="component" value="Unassembled WGS sequence"/>
</dbReference>
<comment type="caution">
    <text evidence="1">The sequence shown here is derived from an EMBL/GenBank/DDBJ whole genome shotgun (WGS) entry which is preliminary data.</text>
</comment>
<proteinExistence type="predicted"/>
<accession>A0ACC1JNY1</accession>
<evidence type="ECO:0000313" key="2">
    <source>
        <dbReference type="Proteomes" id="UP001140234"/>
    </source>
</evidence>